<organism evidence="1 4">
    <name type="scientific">Eubacterium ventriosum</name>
    <dbReference type="NCBI Taxonomy" id="39496"/>
    <lineage>
        <taxon>Bacteria</taxon>
        <taxon>Bacillati</taxon>
        <taxon>Bacillota</taxon>
        <taxon>Clostridia</taxon>
        <taxon>Eubacteriales</taxon>
        <taxon>Eubacteriaceae</taxon>
        <taxon>Eubacterium</taxon>
    </lineage>
</organism>
<dbReference type="InterPro" id="IPR008912">
    <property type="entry name" value="Uncharacterised_CoxE"/>
</dbReference>
<dbReference type="EMBL" id="QRHR01000009">
    <property type="protein sequence ID" value="RHF88061.1"/>
    <property type="molecule type" value="Genomic_DNA"/>
</dbReference>
<protein>
    <submittedName>
        <fullName evidence="1">VWA domain-containing protein</fullName>
    </submittedName>
</protein>
<evidence type="ECO:0000313" key="1">
    <source>
        <dbReference type="EMBL" id="RHA20858.1"/>
    </source>
</evidence>
<dbReference type="Proteomes" id="UP000284779">
    <property type="component" value="Unassembled WGS sequence"/>
</dbReference>
<comment type="caution">
    <text evidence="1">The sequence shown here is derived from an EMBL/GenBank/DDBJ whole genome shotgun (WGS) entry which is preliminary data.</text>
</comment>
<evidence type="ECO:0000313" key="6">
    <source>
        <dbReference type="Proteomes" id="UP000286186"/>
    </source>
</evidence>
<keyword evidence="4" id="KW-1185">Reference proteome</keyword>
<dbReference type="Pfam" id="PF05762">
    <property type="entry name" value="VWA_CoxE"/>
    <property type="match status" value="1"/>
</dbReference>
<sequence length="400" mass="46583">MFTSFFYTMRSNGLNISTTEWLTLMDALDKDLAHSNFTDFYYLCRTIFVKNEGDYDKLDASFLEYFKNIKDKKLNLDQINEWLHTDSEMGEMTDPDRYVDTRSEREAAEVHRMFRERLAEQNSEHNGGKYWIGSGGGSEFGRNGRVAGGIKIGDQAGMKTAFAVMGERRYKDFRRDTKLTMRQFQVALRELRQYSRKLDLPKTELDIDGTIDSTCNQGGYLKLEFQQPRKNTVKLMLLFDSGGSMYPYSELCNQLFQAVHKANHFKDVKTFYFHNCIYAKLYKNPECNSGDWIDTSWAFKNYDKDYKVIIVGDAGMAPEEFYDKNGNYSGPNNGLSGYEWMQIFAKKYPHTIWLNPSFHSQADSMYWMESEGKIRELVDMYPLTVDGLKHGIKKLMSDKK</sequence>
<evidence type="ECO:0000313" key="3">
    <source>
        <dbReference type="EMBL" id="RHF88061.1"/>
    </source>
</evidence>
<evidence type="ECO:0000313" key="4">
    <source>
        <dbReference type="Proteomes" id="UP000284779"/>
    </source>
</evidence>
<dbReference type="PANTHER" id="PTHR39338:SF7">
    <property type="entry name" value="BLL6692 PROTEIN"/>
    <property type="match status" value="1"/>
</dbReference>
<dbReference type="Proteomes" id="UP000286186">
    <property type="component" value="Unassembled WGS sequence"/>
</dbReference>
<dbReference type="RefSeq" id="WP_040445877.1">
    <property type="nucleotide sequence ID" value="NZ_CATWJF010000009.1"/>
</dbReference>
<dbReference type="AlphaFoldDB" id="A0A413RDK6"/>
<dbReference type="EMBL" id="QSFV01000003">
    <property type="protein sequence ID" value="RHA81710.1"/>
    <property type="molecule type" value="Genomic_DNA"/>
</dbReference>
<dbReference type="PANTHER" id="PTHR39338">
    <property type="entry name" value="BLL5662 PROTEIN-RELATED"/>
    <property type="match status" value="1"/>
</dbReference>
<accession>A0A413RDK6</accession>
<name>A0A413RDK6_9FIRM</name>
<gene>
    <name evidence="3" type="ORF">DW652_09605</name>
    <name evidence="2" type="ORF">DW918_01900</name>
    <name evidence="1" type="ORF">DW944_01430</name>
</gene>
<reference evidence="4 5" key="1">
    <citation type="submission" date="2018-08" db="EMBL/GenBank/DDBJ databases">
        <title>A genome reference for cultivated species of the human gut microbiota.</title>
        <authorList>
            <person name="Zou Y."/>
            <person name="Xue W."/>
            <person name="Luo G."/>
        </authorList>
    </citation>
    <scope>NUCLEOTIDE SEQUENCE [LARGE SCALE GENOMIC DNA]</scope>
    <source>
        <strain evidence="3 6">AM23-22</strain>
        <strain evidence="2 5">AM42-30</strain>
        <strain evidence="1 4">AM44-11BH</strain>
    </source>
</reference>
<evidence type="ECO:0000313" key="2">
    <source>
        <dbReference type="EMBL" id="RHA81710.1"/>
    </source>
</evidence>
<evidence type="ECO:0000313" key="5">
    <source>
        <dbReference type="Proteomes" id="UP000285740"/>
    </source>
</evidence>
<proteinExistence type="predicted"/>
<dbReference type="EMBL" id="QSFD01000001">
    <property type="protein sequence ID" value="RHA20858.1"/>
    <property type="molecule type" value="Genomic_DNA"/>
</dbReference>
<dbReference type="Proteomes" id="UP000285740">
    <property type="component" value="Unassembled WGS sequence"/>
</dbReference>